<reference evidence="1 2" key="1">
    <citation type="submission" date="2024-01" db="EMBL/GenBank/DDBJ databases">
        <title>The genomes of 5 underutilized Papilionoideae crops provide insights into root nodulation and disease resistanc.</title>
        <authorList>
            <person name="Yuan L."/>
        </authorList>
    </citation>
    <scope>NUCLEOTIDE SEQUENCE [LARGE SCALE GENOMIC DNA]</scope>
    <source>
        <strain evidence="1">ZHUSHIDOU_FW_LH</strain>
        <tissue evidence="1">Leaf</tissue>
    </source>
</reference>
<name>A0AAN9F7N4_CROPI</name>
<comment type="caution">
    <text evidence="1">The sequence shown here is derived from an EMBL/GenBank/DDBJ whole genome shotgun (WGS) entry which is preliminary data.</text>
</comment>
<organism evidence="1 2">
    <name type="scientific">Crotalaria pallida</name>
    <name type="common">Smooth rattlebox</name>
    <name type="synonym">Crotalaria striata</name>
    <dbReference type="NCBI Taxonomy" id="3830"/>
    <lineage>
        <taxon>Eukaryota</taxon>
        <taxon>Viridiplantae</taxon>
        <taxon>Streptophyta</taxon>
        <taxon>Embryophyta</taxon>
        <taxon>Tracheophyta</taxon>
        <taxon>Spermatophyta</taxon>
        <taxon>Magnoliopsida</taxon>
        <taxon>eudicotyledons</taxon>
        <taxon>Gunneridae</taxon>
        <taxon>Pentapetalae</taxon>
        <taxon>rosids</taxon>
        <taxon>fabids</taxon>
        <taxon>Fabales</taxon>
        <taxon>Fabaceae</taxon>
        <taxon>Papilionoideae</taxon>
        <taxon>50 kb inversion clade</taxon>
        <taxon>genistoids sensu lato</taxon>
        <taxon>core genistoids</taxon>
        <taxon>Crotalarieae</taxon>
        <taxon>Crotalaria</taxon>
    </lineage>
</organism>
<evidence type="ECO:0000313" key="2">
    <source>
        <dbReference type="Proteomes" id="UP001372338"/>
    </source>
</evidence>
<protein>
    <submittedName>
        <fullName evidence="1">Uncharacterized protein</fullName>
    </submittedName>
</protein>
<accession>A0AAN9F7N4</accession>
<sequence length="76" mass="8624">MFTASSPTLQPKYASWVYEVYKRNEEPEILRELRNKLFCLVFGGLHLFVAKIKVFNGRGEVLGTGVMERKDGGGDE</sequence>
<dbReference type="EMBL" id="JAYWIO010000004">
    <property type="protein sequence ID" value="KAK7266703.1"/>
    <property type="molecule type" value="Genomic_DNA"/>
</dbReference>
<dbReference type="AlphaFoldDB" id="A0AAN9F7N4"/>
<gene>
    <name evidence="1" type="ORF">RIF29_19354</name>
</gene>
<keyword evidence="2" id="KW-1185">Reference proteome</keyword>
<dbReference type="Proteomes" id="UP001372338">
    <property type="component" value="Unassembled WGS sequence"/>
</dbReference>
<evidence type="ECO:0000313" key="1">
    <source>
        <dbReference type="EMBL" id="KAK7266703.1"/>
    </source>
</evidence>
<proteinExistence type="predicted"/>